<sequence length="277" mass="29845">MYPAHITDLRVPLKLTARNFTAWFFAFAALLALGKVFFAQALWFVVPLLAGRGCVSGGICGEVAQVLGLWLQPSLLLAAAWVGAVAFYRRGLAVGSRFWVLFPLALLLPDLPSFFMYGSFWGIDLSAAFLFFPRAGLVELLPLLAFGALLCFHVEYMPGFAGSILRTRLYGSIPIGLIYVGSCLWIGSDLALSLSPALGIPVFSAQSIHDALHFPISVFDGEVFAGLPPNGDRPDLLVPLGSLINLISFAILVFALVLDGSGRLRRPEASTLGMLNN</sequence>
<gene>
    <name evidence="2" type="ORF">HPDFL43_17945</name>
</gene>
<protein>
    <submittedName>
        <fullName evidence="2">Uncharacterized protein</fullName>
    </submittedName>
</protein>
<feature type="transmembrane region" description="Helical" evidence="1">
    <location>
        <begin position="66"/>
        <end position="88"/>
    </location>
</feature>
<feature type="transmembrane region" description="Helical" evidence="1">
    <location>
        <begin position="169"/>
        <end position="188"/>
    </location>
</feature>
<dbReference type="AlphaFoldDB" id="A9DG61"/>
<accession>A9DG61</accession>
<keyword evidence="3" id="KW-1185">Reference proteome</keyword>
<evidence type="ECO:0000256" key="1">
    <source>
        <dbReference type="SAM" id="Phobius"/>
    </source>
</evidence>
<keyword evidence="1" id="KW-0812">Transmembrane</keyword>
<dbReference type="EMBL" id="ABIA03000005">
    <property type="protein sequence ID" value="EDQ31725.2"/>
    <property type="molecule type" value="Genomic_DNA"/>
</dbReference>
<dbReference type="Proteomes" id="UP000004291">
    <property type="component" value="Chromosome"/>
</dbReference>
<feature type="transmembrane region" description="Helical" evidence="1">
    <location>
        <begin position="100"/>
        <end position="120"/>
    </location>
</feature>
<dbReference type="STRING" id="411684.HPDFL43_17945"/>
<evidence type="ECO:0000313" key="3">
    <source>
        <dbReference type="Proteomes" id="UP000004291"/>
    </source>
</evidence>
<reference evidence="2 3" key="2">
    <citation type="submission" date="2012-06" db="EMBL/GenBank/DDBJ databases">
        <authorList>
            <person name="Fiebig A."/>
        </authorList>
    </citation>
    <scope>NUCLEOTIDE SEQUENCE [LARGE SCALE GENOMIC DNA]</scope>
    <source>
        <strain evidence="2 3">DFL-43</strain>
    </source>
</reference>
<keyword evidence="1" id="KW-0472">Membrane</keyword>
<reference evidence="2 3" key="1">
    <citation type="submission" date="2007-10" db="EMBL/GenBank/DDBJ databases">
        <authorList>
            <person name="Wagner-Dobler I."/>
            <person name="Ferriera S."/>
            <person name="Johnson J."/>
            <person name="Kravitz S."/>
            <person name="Beeson K."/>
            <person name="Sutton G."/>
            <person name="Rogers Y.-H."/>
            <person name="Friedman R."/>
            <person name="Frazier M."/>
            <person name="Venter J.C."/>
        </authorList>
    </citation>
    <scope>NUCLEOTIDE SEQUENCE [LARGE SCALE GENOMIC DNA]</scope>
    <source>
        <strain evidence="2 3">DFL-43</strain>
    </source>
</reference>
<evidence type="ECO:0000313" key="2">
    <source>
        <dbReference type="EMBL" id="EDQ31725.2"/>
    </source>
</evidence>
<feature type="transmembrane region" description="Helical" evidence="1">
    <location>
        <begin position="140"/>
        <end position="157"/>
    </location>
</feature>
<organism evidence="2 3">
    <name type="scientific">Hoeflea phototrophica (strain DSM 17068 / NCIMB 14078 / DFL-43)</name>
    <dbReference type="NCBI Taxonomy" id="411684"/>
    <lineage>
        <taxon>Bacteria</taxon>
        <taxon>Pseudomonadati</taxon>
        <taxon>Pseudomonadota</taxon>
        <taxon>Alphaproteobacteria</taxon>
        <taxon>Hyphomicrobiales</taxon>
        <taxon>Rhizobiaceae</taxon>
        <taxon>Hoeflea</taxon>
    </lineage>
</organism>
<feature type="transmembrane region" description="Helical" evidence="1">
    <location>
        <begin position="20"/>
        <end position="46"/>
    </location>
</feature>
<dbReference type="HOGENOM" id="CLU_1003889_0_0_5"/>
<name>A9DG61_HOEPD</name>
<feature type="transmembrane region" description="Helical" evidence="1">
    <location>
        <begin position="236"/>
        <end position="258"/>
    </location>
</feature>
<comment type="caution">
    <text evidence="2">The sequence shown here is derived from an EMBL/GenBank/DDBJ whole genome shotgun (WGS) entry which is preliminary data.</text>
</comment>
<proteinExistence type="predicted"/>
<keyword evidence="1" id="KW-1133">Transmembrane helix</keyword>